<keyword evidence="4" id="KW-1185">Reference proteome</keyword>
<evidence type="ECO:0000256" key="2">
    <source>
        <dbReference type="SAM" id="SignalP"/>
    </source>
</evidence>
<dbReference type="AlphaFoldDB" id="A0A9X3SC86"/>
<accession>A0A9X3SC86</accession>
<evidence type="ECO:0000313" key="4">
    <source>
        <dbReference type="Proteomes" id="UP001147653"/>
    </source>
</evidence>
<feature type="chain" id="PRO_5040795992" evidence="2">
    <location>
        <begin position="25"/>
        <end position="182"/>
    </location>
</feature>
<dbReference type="Proteomes" id="UP001147653">
    <property type="component" value="Unassembled WGS sequence"/>
</dbReference>
<evidence type="ECO:0000313" key="3">
    <source>
        <dbReference type="EMBL" id="MDA0182240.1"/>
    </source>
</evidence>
<sequence>MLPALRLLIASLGVLLISSSAAQAASKSLALPAEGQVAVTFASGVKSVKVKSAPAGVTVAGGVKGGKLAVAVVRPRGAATGGKVVLTLKGKVKGFKTVAAALDGGGKAPACSGLDKLLAKRVAGKADVQGLAGVLAAKLCGKPAPADAAAILARLGLGAPPAPLTMTNGPRGPIKDGARYPA</sequence>
<keyword evidence="2" id="KW-0732">Signal</keyword>
<dbReference type="EMBL" id="JAPDDP010000033">
    <property type="protein sequence ID" value="MDA0182240.1"/>
    <property type="molecule type" value="Genomic_DNA"/>
</dbReference>
<feature type="compositionally biased region" description="Basic and acidic residues" evidence="1">
    <location>
        <begin position="173"/>
        <end position="182"/>
    </location>
</feature>
<organism evidence="3 4">
    <name type="scientific">Solirubrobacter phytolaccae</name>
    <dbReference type="NCBI Taxonomy" id="1404360"/>
    <lineage>
        <taxon>Bacteria</taxon>
        <taxon>Bacillati</taxon>
        <taxon>Actinomycetota</taxon>
        <taxon>Thermoleophilia</taxon>
        <taxon>Solirubrobacterales</taxon>
        <taxon>Solirubrobacteraceae</taxon>
        <taxon>Solirubrobacter</taxon>
    </lineage>
</organism>
<reference evidence="3" key="1">
    <citation type="submission" date="2022-10" db="EMBL/GenBank/DDBJ databases">
        <title>The WGS of Solirubrobacter phytolaccae KCTC 29190.</title>
        <authorList>
            <person name="Jiang Z."/>
        </authorList>
    </citation>
    <scope>NUCLEOTIDE SEQUENCE</scope>
    <source>
        <strain evidence="3">KCTC 29190</strain>
    </source>
</reference>
<feature type="non-terminal residue" evidence="3">
    <location>
        <position position="182"/>
    </location>
</feature>
<comment type="caution">
    <text evidence="3">The sequence shown here is derived from an EMBL/GenBank/DDBJ whole genome shotgun (WGS) entry which is preliminary data.</text>
</comment>
<feature type="region of interest" description="Disordered" evidence="1">
    <location>
        <begin position="162"/>
        <end position="182"/>
    </location>
</feature>
<feature type="signal peptide" evidence="2">
    <location>
        <begin position="1"/>
        <end position="24"/>
    </location>
</feature>
<proteinExistence type="predicted"/>
<name>A0A9X3SC86_9ACTN</name>
<evidence type="ECO:0000256" key="1">
    <source>
        <dbReference type="SAM" id="MobiDB-lite"/>
    </source>
</evidence>
<protein>
    <submittedName>
        <fullName evidence="3">Uncharacterized protein</fullName>
    </submittedName>
</protein>
<gene>
    <name evidence="3" type="ORF">OJ997_18180</name>
</gene>